<evidence type="ECO:0000313" key="3">
    <source>
        <dbReference type="Proteomes" id="UP000193964"/>
    </source>
</evidence>
<gene>
    <name evidence="2" type="ORF">AWC31_28170</name>
</gene>
<dbReference type="EMBL" id="LQQA01000015">
    <property type="protein sequence ID" value="ORX15008.1"/>
    <property type="molecule type" value="Genomic_DNA"/>
</dbReference>
<evidence type="ECO:0000256" key="1">
    <source>
        <dbReference type="SAM" id="MobiDB-lite"/>
    </source>
</evidence>
<organism evidence="2 3">
    <name type="scientific">Mycolicibacterium wolinskyi</name>
    <dbReference type="NCBI Taxonomy" id="59750"/>
    <lineage>
        <taxon>Bacteria</taxon>
        <taxon>Bacillati</taxon>
        <taxon>Actinomycetota</taxon>
        <taxon>Actinomycetes</taxon>
        <taxon>Mycobacteriales</taxon>
        <taxon>Mycobacteriaceae</taxon>
        <taxon>Mycolicibacterium</taxon>
    </lineage>
</organism>
<reference evidence="2 3" key="1">
    <citation type="submission" date="2016-01" db="EMBL/GenBank/DDBJ databases">
        <title>The new phylogeny of the genus Mycobacterium.</title>
        <authorList>
            <person name="Tarcisio F."/>
            <person name="Conor M."/>
            <person name="Antonella G."/>
            <person name="Elisabetta G."/>
            <person name="Giulia F.S."/>
            <person name="Sara T."/>
            <person name="Anna F."/>
            <person name="Clotilde B."/>
            <person name="Roberto B."/>
            <person name="Veronica D.S."/>
            <person name="Fabio R."/>
            <person name="Monica P."/>
            <person name="Olivier J."/>
            <person name="Enrico T."/>
            <person name="Nicola S."/>
        </authorList>
    </citation>
    <scope>NUCLEOTIDE SEQUENCE [LARGE SCALE GENOMIC DNA]</scope>
    <source>
        <strain evidence="2 3">ATCC 700010</strain>
    </source>
</reference>
<comment type="caution">
    <text evidence="2">The sequence shown here is derived from an EMBL/GenBank/DDBJ whole genome shotgun (WGS) entry which is preliminary data.</text>
</comment>
<dbReference type="Proteomes" id="UP000193964">
    <property type="component" value="Unassembled WGS sequence"/>
</dbReference>
<name>A0A1X2F9J1_9MYCO</name>
<feature type="compositionally biased region" description="Low complexity" evidence="1">
    <location>
        <begin position="15"/>
        <end position="31"/>
    </location>
</feature>
<proteinExistence type="predicted"/>
<sequence length="130" mass="12720">MRVTLVRGRLRLVGDSSSSSVSDRVRGSSVGPDGSGVEDPDVSDGEVPVVPDTSVGNPNSVVTGGLVRVMVGVVVAAEVPDEVDANVGSTNSIGASCGLSALLVSATTPQTTSAITVSAATLAPSTAGVE</sequence>
<dbReference type="AlphaFoldDB" id="A0A1X2F9J1"/>
<evidence type="ECO:0000313" key="2">
    <source>
        <dbReference type="EMBL" id="ORX15008.1"/>
    </source>
</evidence>
<protein>
    <submittedName>
        <fullName evidence="2">Uncharacterized protein</fullName>
    </submittedName>
</protein>
<dbReference type="RefSeq" id="WP_165765986.1">
    <property type="nucleotide sequence ID" value="NZ_JACKUA010000018.1"/>
</dbReference>
<accession>A0A1X2F9J1</accession>
<feature type="region of interest" description="Disordered" evidence="1">
    <location>
        <begin position="15"/>
        <end position="58"/>
    </location>
</feature>